<dbReference type="Proteomes" id="UP001431783">
    <property type="component" value="Unassembled WGS sequence"/>
</dbReference>
<dbReference type="Gene3D" id="2.60.210.10">
    <property type="entry name" value="Apoptosis, Tumor Necrosis Factor Receptor Associated Protein 2, Chain A"/>
    <property type="match status" value="1"/>
</dbReference>
<gene>
    <name evidence="1" type="ORF">WA026_011350</name>
</gene>
<keyword evidence="2" id="KW-1185">Reference proteome</keyword>
<accession>A0AAW1TKN2</accession>
<sequence>MDLGNKRLTESNRKVSVASLHHCEKLTYSPACWIQNLPWKIFIEPVVQSGKKYLSVYVGCTQSGIEHWTCRAVVEIYKLFGLTPKIIRANTGLIFDSAASTSWGHISLCSGM</sequence>
<organism evidence="1 2">
    <name type="scientific">Henosepilachna vigintioctopunctata</name>
    <dbReference type="NCBI Taxonomy" id="420089"/>
    <lineage>
        <taxon>Eukaryota</taxon>
        <taxon>Metazoa</taxon>
        <taxon>Ecdysozoa</taxon>
        <taxon>Arthropoda</taxon>
        <taxon>Hexapoda</taxon>
        <taxon>Insecta</taxon>
        <taxon>Pterygota</taxon>
        <taxon>Neoptera</taxon>
        <taxon>Endopterygota</taxon>
        <taxon>Coleoptera</taxon>
        <taxon>Polyphaga</taxon>
        <taxon>Cucujiformia</taxon>
        <taxon>Coccinelloidea</taxon>
        <taxon>Coccinellidae</taxon>
        <taxon>Epilachninae</taxon>
        <taxon>Epilachnini</taxon>
        <taxon>Henosepilachna</taxon>
    </lineage>
</organism>
<protein>
    <recommendedName>
        <fullName evidence="3">Integrase catalytic domain-containing protein</fullName>
    </recommendedName>
</protein>
<evidence type="ECO:0000313" key="2">
    <source>
        <dbReference type="Proteomes" id="UP001431783"/>
    </source>
</evidence>
<comment type="caution">
    <text evidence="1">The sequence shown here is derived from an EMBL/GenBank/DDBJ whole genome shotgun (WGS) entry which is preliminary data.</text>
</comment>
<dbReference type="EMBL" id="JARQZJ010000005">
    <property type="protein sequence ID" value="KAK9871069.1"/>
    <property type="molecule type" value="Genomic_DNA"/>
</dbReference>
<proteinExistence type="predicted"/>
<evidence type="ECO:0000313" key="1">
    <source>
        <dbReference type="EMBL" id="KAK9871069.1"/>
    </source>
</evidence>
<evidence type="ECO:0008006" key="3">
    <source>
        <dbReference type="Google" id="ProtNLM"/>
    </source>
</evidence>
<name>A0AAW1TKN2_9CUCU</name>
<dbReference type="AlphaFoldDB" id="A0AAW1TKN2"/>
<reference evidence="1 2" key="1">
    <citation type="submission" date="2023-03" db="EMBL/GenBank/DDBJ databases">
        <title>Genome insight into feeding habits of ladybird beetles.</title>
        <authorList>
            <person name="Li H.-S."/>
            <person name="Huang Y.-H."/>
            <person name="Pang H."/>
        </authorList>
    </citation>
    <scope>NUCLEOTIDE SEQUENCE [LARGE SCALE GENOMIC DNA]</scope>
    <source>
        <strain evidence="1">SYSU_2023b</strain>
        <tissue evidence="1">Whole body</tissue>
    </source>
</reference>
<dbReference type="InterPro" id="IPR008974">
    <property type="entry name" value="TRAF-like"/>
</dbReference>